<reference evidence="2" key="1">
    <citation type="journal article" date="2023" name="Int. J. Syst. Evol. Microbiol.">
        <title>&lt;i&gt;Holtiella tumoricola&lt;/i&gt; gen. nov. sp. nov., isolated from a human clinical sample.</title>
        <authorList>
            <person name="Allen-Vercoe E."/>
            <person name="Daigneault M.C."/>
            <person name="Vancuren S.J."/>
            <person name="Cochrane K."/>
            <person name="O'Neal L.L."/>
            <person name="Sankaranarayanan K."/>
            <person name="Lawson P.A."/>
        </authorList>
    </citation>
    <scope>NUCLEOTIDE SEQUENCE</scope>
    <source>
        <strain evidence="2">CC70A</strain>
    </source>
</reference>
<dbReference type="Proteomes" id="UP001169242">
    <property type="component" value="Unassembled WGS sequence"/>
</dbReference>
<accession>A0AA42DNP9</accession>
<protein>
    <submittedName>
        <fullName evidence="2">Uncharacterized protein</fullName>
    </submittedName>
</protein>
<organism evidence="2 3">
    <name type="scientific">Holtiella tumoricola</name>
    <dbReference type="NCBI Taxonomy" id="3018743"/>
    <lineage>
        <taxon>Bacteria</taxon>
        <taxon>Bacillati</taxon>
        <taxon>Bacillota</taxon>
        <taxon>Clostridia</taxon>
        <taxon>Lachnospirales</taxon>
        <taxon>Cellulosilyticaceae</taxon>
        <taxon>Holtiella</taxon>
    </lineage>
</organism>
<dbReference type="EMBL" id="JAQIFT010000047">
    <property type="protein sequence ID" value="MDA3732368.1"/>
    <property type="molecule type" value="Genomic_DNA"/>
</dbReference>
<dbReference type="AlphaFoldDB" id="A0AA42DNP9"/>
<keyword evidence="1" id="KW-0472">Membrane</keyword>
<keyword evidence="3" id="KW-1185">Reference proteome</keyword>
<keyword evidence="1" id="KW-1133">Transmembrane helix</keyword>
<proteinExistence type="predicted"/>
<comment type="caution">
    <text evidence="2">The sequence shown here is derived from an EMBL/GenBank/DDBJ whole genome shotgun (WGS) entry which is preliminary data.</text>
</comment>
<name>A0AA42DNP9_9FIRM</name>
<dbReference type="RefSeq" id="WP_271012547.1">
    <property type="nucleotide sequence ID" value="NZ_JAQIFT010000047.1"/>
</dbReference>
<evidence type="ECO:0000313" key="2">
    <source>
        <dbReference type="EMBL" id="MDA3732368.1"/>
    </source>
</evidence>
<feature type="transmembrane region" description="Helical" evidence="1">
    <location>
        <begin position="49"/>
        <end position="65"/>
    </location>
</feature>
<evidence type="ECO:0000256" key="1">
    <source>
        <dbReference type="SAM" id="Phobius"/>
    </source>
</evidence>
<sequence>MEWKKLFNKISFEEVSMLVTMIEIIIRSLIQVGTLLIGMYYLFNGDKRWRWFNASLVVLTIVVMLKQ</sequence>
<evidence type="ECO:0000313" key="3">
    <source>
        <dbReference type="Proteomes" id="UP001169242"/>
    </source>
</evidence>
<gene>
    <name evidence="2" type="ORF">PBV87_12805</name>
</gene>
<keyword evidence="1" id="KW-0812">Transmembrane</keyword>
<feature type="transmembrane region" description="Helical" evidence="1">
    <location>
        <begin position="21"/>
        <end position="43"/>
    </location>
</feature>